<dbReference type="Proteomes" id="UP000828048">
    <property type="component" value="Chromosome 2"/>
</dbReference>
<organism evidence="1 2">
    <name type="scientific">Vaccinium darrowii</name>
    <dbReference type="NCBI Taxonomy" id="229202"/>
    <lineage>
        <taxon>Eukaryota</taxon>
        <taxon>Viridiplantae</taxon>
        <taxon>Streptophyta</taxon>
        <taxon>Embryophyta</taxon>
        <taxon>Tracheophyta</taxon>
        <taxon>Spermatophyta</taxon>
        <taxon>Magnoliopsida</taxon>
        <taxon>eudicotyledons</taxon>
        <taxon>Gunneridae</taxon>
        <taxon>Pentapetalae</taxon>
        <taxon>asterids</taxon>
        <taxon>Ericales</taxon>
        <taxon>Ericaceae</taxon>
        <taxon>Vaccinioideae</taxon>
        <taxon>Vaccinieae</taxon>
        <taxon>Vaccinium</taxon>
    </lineage>
</organism>
<evidence type="ECO:0000313" key="1">
    <source>
        <dbReference type="EMBL" id="KAH7833759.1"/>
    </source>
</evidence>
<accession>A0ACB7WZJ2</accession>
<name>A0ACB7WZJ2_9ERIC</name>
<protein>
    <submittedName>
        <fullName evidence="1">Uncharacterized protein</fullName>
    </submittedName>
</protein>
<reference evidence="1 2" key="1">
    <citation type="journal article" date="2021" name="Hortic Res">
        <title>High-quality reference genome and annotation aids understanding of berry development for evergreen blueberry (Vaccinium darrowii).</title>
        <authorList>
            <person name="Yu J."/>
            <person name="Hulse-Kemp A.M."/>
            <person name="Babiker E."/>
            <person name="Staton M."/>
        </authorList>
    </citation>
    <scope>NUCLEOTIDE SEQUENCE [LARGE SCALE GENOMIC DNA]</scope>
    <source>
        <strain evidence="2">cv. NJ 8807/NJ 8810</strain>
        <tissue evidence="1">Young leaf</tissue>
    </source>
</reference>
<sequence length="134" mass="14873">MAARMIKDQQQQQQQNSTSPNKSTSTCSLFMARLMTQRRTWVFLPITVYTILFSSSWNILKSILSWYTSPTISSPSMISGRWPPALYASVALGAVLGLLSMAVAVIVVMPATVVMWVTVLVLLTFCAKPRRKGN</sequence>
<gene>
    <name evidence="1" type="ORF">Vadar_009398</name>
</gene>
<proteinExistence type="predicted"/>
<evidence type="ECO:0000313" key="2">
    <source>
        <dbReference type="Proteomes" id="UP000828048"/>
    </source>
</evidence>
<keyword evidence="2" id="KW-1185">Reference proteome</keyword>
<dbReference type="EMBL" id="CM037152">
    <property type="protein sequence ID" value="KAH7833759.1"/>
    <property type="molecule type" value="Genomic_DNA"/>
</dbReference>
<comment type="caution">
    <text evidence="1">The sequence shown here is derived from an EMBL/GenBank/DDBJ whole genome shotgun (WGS) entry which is preliminary data.</text>
</comment>